<dbReference type="InterPro" id="IPR047057">
    <property type="entry name" value="MerR_fam"/>
</dbReference>
<evidence type="ECO:0000313" key="3">
    <source>
        <dbReference type="EMBL" id="WUV49877.1"/>
    </source>
</evidence>
<dbReference type="PROSITE" id="PS50937">
    <property type="entry name" value="HTH_MERR_2"/>
    <property type="match status" value="1"/>
</dbReference>
<evidence type="ECO:0000259" key="2">
    <source>
        <dbReference type="PROSITE" id="PS50937"/>
    </source>
</evidence>
<feature type="domain" description="HTH merR-type" evidence="2">
    <location>
        <begin position="10"/>
        <end position="79"/>
    </location>
</feature>
<dbReference type="PANTHER" id="PTHR30204">
    <property type="entry name" value="REDOX-CYCLING DRUG-SENSING TRANSCRIPTIONAL ACTIVATOR SOXR"/>
    <property type="match status" value="1"/>
</dbReference>
<dbReference type="CDD" id="cd00592">
    <property type="entry name" value="HTH_MerR-like"/>
    <property type="match status" value="1"/>
</dbReference>
<protein>
    <submittedName>
        <fullName evidence="3">MerR family transcriptional regulator</fullName>
    </submittedName>
</protein>
<gene>
    <name evidence="3" type="ORF">OG563_17800</name>
</gene>
<dbReference type="SMART" id="SM00422">
    <property type="entry name" value="HTH_MERR"/>
    <property type="match status" value="1"/>
</dbReference>
<name>A0ABZ1Z2T4_9NOCA</name>
<keyword evidence="4" id="KW-1185">Reference proteome</keyword>
<dbReference type="InterPro" id="IPR000551">
    <property type="entry name" value="MerR-type_HTH_dom"/>
</dbReference>
<accession>A0ABZ1Z2T4</accession>
<dbReference type="Gene3D" id="1.10.1660.10">
    <property type="match status" value="1"/>
</dbReference>
<dbReference type="InterPro" id="IPR009061">
    <property type="entry name" value="DNA-bd_dom_put_sf"/>
</dbReference>
<proteinExistence type="predicted"/>
<sequence length="306" mass="33801">MTDNTHRDGLVSIGELSRVTGVPVRTLRFYCDNGVLESRRSGGGHRLFDPVTTVDQVLLVRRLRMLGLSLAAIIEVLTGTLSIADAIAAERAALDTELGVLSWRRASLRAVEDAPPAERARRLELLASVQDRDRARDNLVTFWRTLLAPIPPALFDGFIAMNIPQLPADPTPQHIVAFAELTTHIIDPACTTAMSRQLWRTNPTRIHDKLALVTGVAEACAAVASLGTQPHPGPELDLFIGAHATARRDRDTPRLRHRLLDNAPDNDPRIHRYWKLTTQITGTTNAGTALYWLYQALAQWADDVRA</sequence>
<dbReference type="Pfam" id="PF13411">
    <property type="entry name" value="MerR_1"/>
    <property type="match status" value="1"/>
</dbReference>
<dbReference type="EMBL" id="CP109441">
    <property type="protein sequence ID" value="WUV49877.1"/>
    <property type="molecule type" value="Genomic_DNA"/>
</dbReference>
<organism evidence="3 4">
    <name type="scientific">Nocardia vinacea</name>
    <dbReference type="NCBI Taxonomy" id="96468"/>
    <lineage>
        <taxon>Bacteria</taxon>
        <taxon>Bacillati</taxon>
        <taxon>Actinomycetota</taxon>
        <taxon>Actinomycetes</taxon>
        <taxon>Mycobacteriales</taxon>
        <taxon>Nocardiaceae</taxon>
        <taxon>Nocardia</taxon>
    </lineage>
</organism>
<keyword evidence="1" id="KW-0238">DNA-binding</keyword>
<dbReference type="SUPFAM" id="SSF46955">
    <property type="entry name" value="Putative DNA-binding domain"/>
    <property type="match status" value="1"/>
</dbReference>
<dbReference type="RefSeq" id="WP_329414510.1">
    <property type="nucleotide sequence ID" value="NZ_CP109441.1"/>
</dbReference>
<evidence type="ECO:0000313" key="4">
    <source>
        <dbReference type="Proteomes" id="UP001432062"/>
    </source>
</evidence>
<reference evidence="3" key="1">
    <citation type="submission" date="2022-10" db="EMBL/GenBank/DDBJ databases">
        <title>The complete genomes of actinobacterial strains from the NBC collection.</title>
        <authorList>
            <person name="Joergensen T.S."/>
            <person name="Alvarez Arevalo M."/>
            <person name="Sterndorff E.B."/>
            <person name="Faurdal D."/>
            <person name="Vuksanovic O."/>
            <person name="Mourched A.-S."/>
            <person name="Charusanti P."/>
            <person name="Shaw S."/>
            <person name="Blin K."/>
            <person name="Weber T."/>
        </authorList>
    </citation>
    <scope>NUCLEOTIDE SEQUENCE</scope>
    <source>
        <strain evidence="3">NBC_01482</strain>
    </source>
</reference>
<dbReference type="PANTHER" id="PTHR30204:SF97">
    <property type="entry name" value="MERR FAMILY REGULATORY PROTEIN"/>
    <property type="match status" value="1"/>
</dbReference>
<dbReference type="Proteomes" id="UP001432062">
    <property type="component" value="Chromosome"/>
</dbReference>
<evidence type="ECO:0000256" key="1">
    <source>
        <dbReference type="ARBA" id="ARBA00023125"/>
    </source>
</evidence>